<gene>
    <name evidence="3" type="ORF">SHI21_14895</name>
</gene>
<reference evidence="3 4" key="1">
    <citation type="submission" date="2023-11" db="EMBL/GenBank/DDBJ databases">
        <title>A Novel Polar Bacteriovorax (B. antarcticus) Isolated from the Biocrust in Antarctica.</title>
        <authorList>
            <person name="Mun W."/>
            <person name="Choi S.Y."/>
            <person name="Mitchell R.J."/>
        </authorList>
    </citation>
    <scope>NUCLEOTIDE SEQUENCE [LARGE SCALE GENOMIC DNA]</scope>
    <source>
        <strain evidence="3 4">PP10</strain>
    </source>
</reference>
<protein>
    <submittedName>
        <fullName evidence="3">DUF883 C-terminal domain-containing protein</fullName>
    </submittedName>
</protein>
<sequence>MEKKDKNGPLDILSELPGLDKNSISDIEDRLKEIKDRTTDFVQKNPLTSIAIAVGIGYVIAKLFSGRRS</sequence>
<dbReference type="RefSeq" id="WP_323577545.1">
    <property type="nucleotide sequence ID" value="NZ_JAYGJQ010000002.1"/>
</dbReference>
<feature type="domain" description="DUF883" evidence="2">
    <location>
        <begin position="38"/>
        <end position="67"/>
    </location>
</feature>
<keyword evidence="1" id="KW-1133">Transmembrane helix</keyword>
<evidence type="ECO:0000256" key="1">
    <source>
        <dbReference type="SAM" id="Phobius"/>
    </source>
</evidence>
<dbReference type="Pfam" id="PF19029">
    <property type="entry name" value="DUF883_C"/>
    <property type="match status" value="1"/>
</dbReference>
<evidence type="ECO:0000259" key="2">
    <source>
        <dbReference type="Pfam" id="PF19029"/>
    </source>
</evidence>
<evidence type="ECO:0000313" key="3">
    <source>
        <dbReference type="EMBL" id="MEA9357513.1"/>
    </source>
</evidence>
<accession>A0ABU5VWS4</accession>
<name>A0ABU5VWS4_9BACT</name>
<organism evidence="3 4">
    <name type="scientific">Bacteriovorax antarcticus</name>
    <dbReference type="NCBI Taxonomy" id="3088717"/>
    <lineage>
        <taxon>Bacteria</taxon>
        <taxon>Pseudomonadati</taxon>
        <taxon>Bdellovibrionota</taxon>
        <taxon>Bacteriovoracia</taxon>
        <taxon>Bacteriovoracales</taxon>
        <taxon>Bacteriovoracaceae</taxon>
        <taxon>Bacteriovorax</taxon>
    </lineage>
</organism>
<dbReference type="EMBL" id="JAYGJQ010000002">
    <property type="protein sequence ID" value="MEA9357513.1"/>
    <property type="molecule type" value="Genomic_DNA"/>
</dbReference>
<proteinExistence type="predicted"/>
<keyword evidence="1" id="KW-0812">Transmembrane</keyword>
<keyword evidence="4" id="KW-1185">Reference proteome</keyword>
<evidence type="ECO:0000313" key="4">
    <source>
        <dbReference type="Proteomes" id="UP001302274"/>
    </source>
</evidence>
<feature type="transmembrane region" description="Helical" evidence="1">
    <location>
        <begin position="47"/>
        <end position="64"/>
    </location>
</feature>
<keyword evidence="1" id="KW-0472">Membrane</keyword>
<dbReference type="Proteomes" id="UP001302274">
    <property type="component" value="Unassembled WGS sequence"/>
</dbReference>
<dbReference type="InterPro" id="IPR043605">
    <property type="entry name" value="DUF883_C"/>
</dbReference>
<comment type="caution">
    <text evidence="3">The sequence shown here is derived from an EMBL/GenBank/DDBJ whole genome shotgun (WGS) entry which is preliminary data.</text>
</comment>